<evidence type="ECO:0000313" key="1">
    <source>
        <dbReference type="EMBL" id="MBP0465802.1"/>
    </source>
</evidence>
<evidence type="ECO:0000313" key="2">
    <source>
        <dbReference type="Proteomes" id="UP000680815"/>
    </source>
</evidence>
<organism evidence="1 2">
    <name type="scientific">Roseomonas nitratireducens</name>
    <dbReference type="NCBI Taxonomy" id="2820810"/>
    <lineage>
        <taxon>Bacteria</taxon>
        <taxon>Pseudomonadati</taxon>
        <taxon>Pseudomonadota</taxon>
        <taxon>Alphaproteobacteria</taxon>
        <taxon>Acetobacterales</taxon>
        <taxon>Roseomonadaceae</taxon>
        <taxon>Roseomonas</taxon>
    </lineage>
</organism>
<sequence length="94" mass="10010">MQVWIVKADAVAETGGPEAMRQVLLGFARAPAGPQAEAVVTRGLERLGWRPIAVQQAGPLDPGALEAMEPAFQDAYETAITGRIGLILYRGTLH</sequence>
<gene>
    <name evidence="1" type="ORF">J5Y09_17880</name>
</gene>
<keyword evidence="2" id="KW-1185">Reference proteome</keyword>
<reference evidence="1 2" key="1">
    <citation type="submission" date="2021-03" db="EMBL/GenBank/DDBJ databases">
        <authorList>
            <person name="So Y."/>
        </authorList>
    </citation>
    <scope>NUCLEOTIDE SEQUENCE [LARGE SCALE GENOMIC DNA]</scope>
    <source>
        <strain evidence="1 2">PWR1</strain>
    </source>
</reference>
<protein>
    <submittedName>
        <fullName evidence="1">Uncharacterized protein</fullName>
    </submittedName>
</protein>
<comment type="caution">
    <text evidence="1">The sequence shown here is derived from an EMBL/GenBank/DDBJ whole genome shotgun (WGS) entry which is preliminary data.</text>
</comment>
<dbReference type="Proteomes" id="UP000680815">
    <property type="component" value="Unassembled WGS sequence"/>
</dbReference>
<dbReference type="RefSeq" id="WP_209353190.1">
    <property type="nucleotide sequence ID" value="NZ_JAGIYZ010000019.1"/>
</dbReference>
<name>A0ABS4AWY9_9PROT</name>
<proteinExistence type="predicted"/>
<dbReference type="EMBL" id="JAGIYZ010000019">
    <property type="protein sequence ID" value="MBP0465802.1"/>
    <property type="molecule type" value="Genomic_DNA"/>
</dbReference>
<accession>A0ABS4AWY9</accession>